<feature type="region of interest" description="Disordered" evidence="1">
    <location>
        <begin position="1"/>
        <end position="59"/>
    </location>
</feature>
<dbReference type="Proteomes" id="UP000001070">
    <property type="component" value="Unassembled WGS sequence"/>
</dbReference>
<accession>B4K0D7</accession>
<sequence>MDAQQDSSVDISGSASGRRRASDPNLFGRPSEAGVSCDEGAGPGARAASGRRPRRPLGRRVRLVREMRVVRVEKRRVLRRIAQKLRNRRSEIELLASPLHFPSDEEEGASPPHAPSIGEDAVGDAVPEADEEALPRRWLRWQYPELPPTPPRPDHAPASIRGSRPTQSNPTRPRRKARGRWTERSPCSYRQRTRRTLARSGGHQRLR</sequence>
<reference evidence="2 3" key="1">
    <citation type="journal article" date="2007" name="Nature">
        <title>Evolution of genes and genomes on the Drosophila phylogeny.</title>
        <authorList>
            <consortium name="Drosophila 12 Genomes Consortium"/>
            <person name="Clark A.G."/>
            <person name="Eisen M.B."/>
            <person name="Smith D.R."/>
            <person name="Bergman C.M."/>
            <person name="Oliver B."/>
            <person name="Markow T.A."/>
            <person name="Kaufman T.C."/>
            <person name="Kellis M."/>
            <person name="Gelbart W."/>
            <person name="Iyer V.N."/>
            <person name="Pollard D.A."/>
            <person name="Sackton T.B."/>
            <person name="Larracuente A.M."/>
            <person name="Singh N.D."/>
            <person name="Abad J.P."/>
            <person name="Abt D.N."/>
            <person name="Adryan B."/>
            <person name="Aguade M."/>
            <person name="Akashi H."/>
            <person name="Anderson W.W."/>
            <person name="Aquadro C.F."/>
            <person name="Ardell D.H."/>
            <person name="Arguello R."/>
            <person name="Artieri C.G."/>
            <person name="Barbash D.A."/>
            <person name="Barker D."/>
            <person name="Barsanti P."/>
            <person name="Batterham P."/>
            <person name="Batzoglou S."/>
            <person name="Begun D."/>
            <person name="Bhutkar A."/>
            <person name="Blanco E."/>
            <person name="Bosak S.A."/>
            <person name="Bradley R.K."/>
            <person name="Brand A.D."/>
            <person name="Brent M.R."/>
            <person name="Brooks A.N."/>
            <person name="Brown R.H."/>
            <person name="Butlin R.K."/>
            <person name="Caggese C."/>
            <person name="Calvi B.R."/>
            <person name="Bernardo de Carvalho A."/>
            <person name="Caspi A."/>
            <person name="Castrezana S."/>
            <person name="Celniker S.E."/>
            <person name="Chang J.L."/>
            <person name="Chapple C."/>
            <person name="Chatterji S."/>
            <person name="Chinwalla A."/>
            <person name="Civetta A."/>
            <person name="Clifton S.W."/>
            <person name="Comeron J.M."/>
            <person name="Costello J.C."/>
            <person name="Coyne J.A."/>
            <person name="Daub J."/>
            <person name="David R.G."/>
            <person name="Delcher A.L."/>
            <person name="Delehaunty K."/>
            <person name="Do C.B."/>
            <person name="Ebling H."/>
            <person name="Edwards K."/>
            <person name="Eickbush T."/>
            <person name="Evans J.D."/>
            <person name="Filipski A."/>
            <person name="Findeiss S."/>
            <person name="Freyhult E."/>
            <person name="Fulton L."/>
            <person name="Fulton R."/>
            <person name="Garcia A.C."/>
            <person name="Gardiner A."/>
            <person name="Garfield D.A."/>
            <person name="Garvin B.E."/>
            <person name="Gibson G."/>
            <person name="Gilbert D."/>
            <person name="Gnerre S."/>
            <person name="Godfrey J."/>
            <person name="Good R."/>
            <person name="Gotea V."/>
            <person name="Gravely B."/>
            <person name="Greenberg A.J."/>
            <person name="Griffiths-Jones S."/>
            <person name="Gross S."/>
            <person name="Guigo R."/>
            <person name="Gustafson E.A."/>
            <person name="Haerty W."/>
            <person name="Hahn M.W."/>
            <person name="Halligan D.L."/>
            <person name="Halpern A.L."/>
            <person name="Halter G.M."/>
            <person name="Han M.V."/>
            <person name="Heger A."/>
            <person name="Hillier L."/>
            <person name="Hinrichs A.S."/>
            <person name="Holmes I."/>
            <person name="Hoskins R.A."/>
            <person name="Hubisz M.J."/>
            <person name="Hultmark D."/>
            <person name="Huntley M.A."/>
            <person name="Jaffe D.B."/>
            <person name="Jagadeeshan S."/>
            <person name="Jeck W.R."/>
            <person name="Johnson J."/>
            <person name="Jones C.D."/>
            <person name="Jordan W.C."/>
            <person name="Karpen G.H."/>
            <person name="Kataoka E."/>
            <person name="Keightley P.D."/>
            <person name="Kheradpour P."/>
            <person name="Kirkness E.F."/>
            <person name="Koerich L.B."/>
            <person name="Kristiansen K."/>
            <person name="Kudrna D."/>
            <person name="Kulathinal R.J."/>
            <person name="Kumar S."/>
            <person name="Kwok R."/>
            <person name="Lander E."/>
            <person name="Langley C.H."/>
            <person name="Lapoint R."/>
            <person name="Lazzaro B.P."/>
            <person name="Lee S.J."/>
            <person name="Levesque L."/>
            <person name="Li R."/>
            <person name="Lin C.F."/>
            <person name="Lin M.F."/>
            <person name="Lindblad-Toh K."/>
            <person name="Llopart A."/>
            <person name="Long M."/>
            <person name="Low L."/>
            <person name="Lozovsky E."/>
            <person name="Lu J."/>
            <person name="Luo M."/>
            <person name="Machado C.A."/>
            <person name="Makalowski W."/>
            <person name="Marzo M."/>
            <person name="Matsuda M."/>
            <person name="Matzkin L."/>
            <person name="McAllister B."/>
            <person name="McBride C.S."/>
            <person name="McKernan B."/>
            <person name="McKernan K."/>
            <person name="Mendez-Lago M."/>
            <person name="Minx P."/>
            <person name="Mollenhauer M.U."/>
            <person name="Montooth K."/>
            <person name="Mount S.M."/>
            <person name="Mu X."/>
            <person name="Myers E."/>
            <person name="Negre B."/>
            <person name="Newfeld S."/>
            <person name="Nielsen R."/>
            <person name="Noor M.A."/>
            <person name="O'Grady P."/>
            <person name="Pachter L."/>
            <person name="Papaceit M."/>
            <person name="Parisi M.J."/>
            <person name="Parisi M."/>
            <person name="Parts L."/>
            <person name="Pedersen J.S."/>
            <person name="Pesole G."/>
            <person name="Phillippy A.M."/>
            <person name="Ponting C.P."/>
            <person name="Pop M."/>
            <person name="Porcelli D."/>
            <person name="Powell J.R."/>
            <person name="Prohaska S."/>
            <person name="Pruitt K."/>
            <person name="Puig M."/>
            <person name="Quesneville H."/>
            <person name="Ram K.R."/>
            <person name="Rand D."/>
            <person name="Rasmussen M.D."/>
            <person name="Reed L.K."/>
            <person name="Reenan R."/>
            <person name="Reily A."/>
            <person name="Remington K.A."/>
            <person name="Rieger T.T."/>
            <person name="Ritchie M.G."/>
            <person name="Robin C."/>
            <person name="Rogers Y.H."/>
            <person name="Rohde C."/>
            <person name="Rozas J."/>
            <person name="Rubenfield M.J."/>
            <person name="Ruiz A."/>
            <person name="Russo S."/>
            <person name="Salzberg S.L."/>
            <person name="Sanchez-Gracia A."/>
            <person name="Saranga D.J."/>
            <person name="Sato H."/>
            <person name="Schaeffer S.W."/>
            <person name="Schatz M.C."/>
            <person name="Schlenke T."/>
            <person name="Schwartz R."/>
            <person name="Segarra C."/>
            <person name="Singh R.S."/>
            <person name="Sirot L."/>
            <person name="Sirota M."/>
            <person name="Sisneros N.B."/>
            <person name="Smith C.D."/>
            <person name="Smith T.F."/>
            <person name="Spieth J."/>
            <person name="Stage D.E."/>
            <person name="Stark A."/>
            <person name="Stephan W."/>
            <person name="Strausberg R.L."/>
            <person name="Strempel S."/>
            <person name="Sturgill D."/>
            <person name="Sutton G."/>
            <person name="Sutton G.G."/>
            <person name="Tao W."/>
            <person name="Teichmann S."/>
            <person name="Tobari Y.N."/>
            <person name="Tomimura Y."/>
            <person name="Tsolas J.M."/>
            <person name="Valente V.L."/>
            <person name="Venter E."/>
            <person name="Venter J.C."/>
            <person name="Vicario S."/>
            <person name="Vieira F.G."/>
            <person name="Vilella A.J."/>
            <person name="Villasante A."/>
            <person name="Walenz B."/>
            <person name="Wang J."/>
            <person name="Wasserman M."/>
            <person name="Watts T."/>
            <person name="Wilson D."/>
            <person name="Wilson R.K."/>
            <person name="Wing R.A."/>
            <person name="Wolfner M.F."/>
            <person name="Wong A."/>
            <person name="Wong G.K."/>
            <person name="Wu C.I."/>
            <person name="Wu G."/>
            <person name="Yamamoto D."/>
            <person name="Yang H.P."/>
            <person name="Yang S.P."/>
            <person name="Yorke J.A."/>
            <person name="Yoshida K."/>
            <person name="Zdobnov E."/>
            <person name="Zhang P."/>
            <person name="Zhang Y."/>
            <person name="Zimin A.V."/>
            <person name="Baldwin J."/>
            <person name="Abdouelleil A."/>
            <person name="Abdulkadir J."/>
            <person name="Abebe A."/>
            <person name="Abera B."/>
            <person name="Abreu J."/>
            <person name="Acer S.C."/>
            <person name="Aftuck L."/>
            <person name="Alexander A."/>
            <person name="An P."/>
            <person name="Anderson E."/>
            <person name="Anderson S."/>
            <person name="Arachi H."/>
            <person name="Azer M."/>
            <person name="Bachantsang P."/>
            <person name="Barry A."/>
            <person name="Bayul T."/>
            <person name="Berlin A."/>
            <person name="Bessette D."/>
            <person name="Bloom T."/>
            <person name="Blye J."/>
            <person name="Boguslavskiy L."/>
            <person name="Bonnet C."/>
            <person name="Boukhgalter B."/>
            <person name="Bourzgui I."/>
            <person name="Brown A."/>
            <person name="Cahill P."/>
            <person name="Channer S."/>
            <person name="Cheshatsang Y."/>
            <person name="Chuda L."/>
            <person name="Citroen M."/>
            <person name="Collymore A."/>
            <person name="Cooke P."/>
            <person name="Costello M."/>
            <person name="D'Aco K."/>
            <person name="Daza R."/>
            <person name="De Haan G."/>
            <person name="DeGray S."/>
            <person name="DeMaso C."/>
            <person name="Dhargay N."/>
            <person name="Dooley K."/>
            <person name="Dooley E."/>
            <person name="Doricent M."/>
            <person name="Dorje P."/>
            <person name="Dorjee K."/>
            <person name="Dupes A."/>
            <person name="Elong R."/>
            <person name="Falk J."/>
            <person name="Farina A."/>
            <person name="Faro S."/>
            <person name="Ferguson D."/>
            <person name="Fisher S."/>
            <person name="Foley C.D."/>
            <person name="Franke A."/>
            <person name="Friedrich D."/>
            <person name="Gadbois L."/>
            <person name="Gearin G."/>
            <person name="Gearin C.R."/>
            <person name="Giannoukos G."/>
            <person name="Goode T."/>
            <person name="Graham J."/>
            <person name="Grandbois E."/>
            <person name="Grewal S."/>
            <person name="Gyaltsen K."/>
            <person name="Hafez N."/>
            <person name="Hagos B."/>
            <person name="Hall J."/>
            <person name="Henson C."/>
            <person name="Hollinger A."/>
            <person name="Honan T."/>
            <person name="Huard M.D."/>
            <person name="Hughes L."/>
            <person name="Hurhula B."/>
            <person name="Husby M.E."/>
            <person name="Kamat A."/>
            <person name="Kanga B."/>
            <person name="Kashin S."/>
            <person name="Khazanovich D."/>
            <person name="Kisner P."/>
            <person name="Lance K."/>
            <person name="Lara M."/>
            <person name="Lee W."/>
            <person name="Lennon N."/>
            <person name="Letendre F."/>
            <person name="LeVine R."/>
            <person name="Lipovsky A."/>
            <person name="Liu X."/>
            <person name="Liu J."/>
            <person name="Liu S."/>
            <person name="Lokyitsang T."/>
            <person name="Lokyitsang Y."/>
            <person name="Lubonja R."/>
            <person name="Lui A."/>
            <person name="MacDonald P."/>
            <person name="Magnisalis V."/>
            <person name="Maru K."/>
            <person name="Matthews C."/>
            <person name="McCusker W."/>
            <person name="McDonough S."/>
            <person name="Mehta T."/>
            <person name="Meldrim J."/>
            <person name="Meneus L."/>
            <person name="Mihai O."/>
            <person name="Mihalev A."/>
            <person name="Mihova T."/>
            <person name="Mittelman R."/>
            <person name="Mlenga V."/>
            <person name="Montmayeur A."/>
            <person name="Mulrain L."/>
            <person name="Navidi A."/>
            <person name="Naylor J."/>
            <person name="Negash T."/>
            <person name="Nguyen T."/>
            <person name="Nguyen N."/>
            <person name="Nicol R."/>
            <person name="Norbu C."/>
            <person name="Norbu N."/>
            <person name="Novod N."/>
            <person name="O'Neill B."/>
            <person name="Osman S."/>
            <person name="Markiewicz E."/>
            <person name="Oyono O.L."/>
            <person name="Patti C."/>
            <person name="Phunkhang P."/>
            <person name="Pierre F."/>
            <person name="Priest M."/>
            <person name="Raghuraman S."/>
            <person name="Rege F."/>
            <person name="Reyes R."/>
            <person name="Rise C."/>
            <person name="Rogov P."/>
            <person name="Ross K."/>
            <person name="Ryan E."/>
            <person name="Settipalli S."/>
            <person name="Shea T."/>
            <person name="Sherpa N."/>
            <person name="Shi L."/>
            <person name="Shih D."/>
            <person name="Sparrow T."/>
            <person name="Spaulding J."/>
            <person name="Stalker J."/>
            <person name="Stange-Thomann N."/>
            <person name="Stavropoulos S."/>
            <person name="Stone C."/>
            <person name="Strader C."/>
            <person name="Tesfaye S."/>
            <person name="Thomson T."/>
            <person name="Thoulutsang Y."/>
            <person name="Thoulutsang D."/>
            <person name="Topham K."/>
            <person name="Topping I."/>
            <person name="Tsamla T."/>
            <person name="Vassiliev H."/>
            <person name="Vo A."/>
            <person name="Wangchuk T."/>
            <person name="Wangdi T."/>
            <person name="Weiand M."/>
            <person name="Wilkinson J."/>
            <person name="Wilson A."/>
            <person name="Yadav S."/>
            <person name="Young G."/>
            <person name="Yu Q."/>
            <person name="Zembek L."/>
            <person name="Zhong D."/>
            <person name="Zimmer A."/>
            <person name="Zwirko Z."/>
            <person name="Jaffe D.B."/>
            <person name="Alvarez P."/>
            <person name="Brockman W."/>
            <person name="Butler J."/>
            <person name="Chin C."/>
            <person name="Gnerre S."/>
            <person name="Grabherr M."/>
            <person name="Kleber M."/>
            <person name="Mauceli E."/>
            <person name="MacCallum I."/>
        </authorList>
    </citation>
    <scope>NUCLEOTIDE SEQUENCE [LARGE SCALE GENOMIC DNA]</scope>
    <source>
        <strain evidence="3">Tucson 15287-2541.00</strain>
    </source>
</reference>
<evidence type="ECO:0000256" key="1">
    <source>
        <dbReference type="SAM" id="MobiDB-lite"/>
    </source>
</evidence>
<organism evidence="3">
    <name type="scientific">Drosophila grimshawi</name>
    <name type="common">Hawaiian fruit fly</name>
    <name type="synonym">Idiomyia grimshawi</name>
    <dbReference type="NCBI Taxonomy" id="7222"/>
    <lineage>
        <taxon>Eukaryota</taxon>
        <taxon>Metazoa</taxon>
        <taxon>Ecdysozoa</taxon>
        <taxon>Arthropoda</taxon>
        <taxon>Hexapoda</taxon>
        <taxon>Insecta</taxon>
        <taxon>Pterygota</taxon>
        <taxon>Neoptera</taxon>
        <taxon>Endopterygota</taxon>
        <taxon>Diptera</taxon>
        <taxon>Brachycera</taxon>
        <taxon>Muscomorpha</taxon>
        <taxon>Ephydroidea</taxon>
        <taxon>Drosophilidae</taxon>
        <taxon>Drosophila</taxon>
        <taxon>Hawaiian Drosophila</taxon>
    </lineage>
</organism>
<gene>
    <name evidence="2" type="primary">Dgri\GH12963</name>
    <name evidence="2" type="ORF">Dgri_GH12963</name>
</gene>
<protein>
    <submittedName>
        <fullName evidence="2">GH12963</fullName>
    </submittedName>
</protein>
<dbReference type="InParanoid" id="B4K0D7"/>
<dbReference type="EMBL" id="CH916419">
    <property type="protein sequence ID" value="EDV93969.1"/>
    <property type="molecule type" value="Genomic_DNA"/>
</dbReference>
<name>B4K0D7_DROGR</name>
<dbReference type="AlphaFoldDB" id="B4K0D7"/>
<evidence type="ECO:0000313" key="3">
    <source>
        <dbReference type="Proteomes" id="UP000001070"/>
    </source>
</evidence>
<dbReference type="PhylomeDB" id="B4K0D7"/>
<feature type="compositionally biased region" description="Basic residues" evidence="1">
    <location>
        <begin position="191"/>
        <end position="207"/>
    </location>
</feature>
<feature type="region of interest" description="Disordered" evidence="1">
    <location>
        <begin position="100"/>
        <end position="207"/>
    </location>
</feature>
<evidence type="ECO:0000313" key="2">
    <source>
        <dbReference type="EMBL" id="EDV93969.1"/>
    </source>
</evidence>
<feature type="compositionally biased region" description="Basic residues" evidence="1">
    <location>
        <begin position="49"/>
        <end position="59"/>
    </location>
</feature>
<proteinExistence type="predicted"/>
<keyword evidence="3" id="KW-1185">Reference proteome</keyword>
<dbReference type="HOGENOM" id="CLU_1327597_0_0_1"/>
<feature type="compositionally biased region" description="Polar residues" evidence="1">
    <location>
        <begin position="1"/>
        <end position="11"/>
    </location>
</feature>